<reference evidence="2" key="1">
    <citation type="journal article" date="2022" name="bioRxiv">
        <title>Sequencing and chromosome-scale assembly of the giantPleurodeles waltlgenome.</title>
        <authorList>
            <person name="Brown T."/>
            <person name="Elewa A."/>
            <person name="Iarovenko S."/>
            <person name="Subramanian E."/>
            <person name="Araus A.J."/>
            <person name="Petzold A."/>
            <person name="Susuki M."/>
            <person name="Suzuki K.-i.T."/>
            <person name="Hayashi T."/>
            <person name="Toyoda A."/>
            <person name="Oliveira C."/>
            <person name="Osipova E."/>
            <person name="Leigh N.D."/>
            <person name="Simon A."/>
            <person name="Yun M.H."/>
        </authorList>
    </citation>
    <scope>NUCLEOTIDE SEQUENCE</scope>
    <source>
        <strain evidence="2">20211129_DDA</strain>
        <tissue evidence="2">Liver</tissue>
    </source>
</reference>
<evidence type="ECO:0000313" key="2">
    <source>
        <dbReference type="EMBL" id="KAJ1113070.1"/>
    </source>
</evidence>
<feature type="region of interest" description="Disordered" evidence="1">
    <location>
        <begin position="1"/>
        <end position="24"/>
    </location>
</feature>
<protein>
    <submittedName>
        <fullName evidence="2">Uncharacterized protein</fullName>
    </submittedName>
</protein>
<accession>A0AAV7NAG2</accession>
<comment type="caution">
    <text evidence="2">The sequence shown here is derived from an EMBL/GenBank/DDBJ whole genome shotgun (WGS) entry which is preliminary data.</text>
</comment>
<organism evidence="2 3">
    <name type="scientific">Pleurodeles waltl</name>
    <name type="common">Iberian ribbed newt</name>
    <dbReference type="NCBI Taxonomy" id="8319"/>
    <lineage>
        <taxon>Eukaryota</taxon>
        <taxon>Metazoa</taxon>
        <taxon>Chordata</taxon>
        <taxon>Craniata</taxon>
        <taxon>Vertebrata</taxon>
        <taxon>Euteleostomi</taxon>
        <taxon>Amphibia</taxon>
        <taxon>Batrachia</taxon>
        <taxon>Caudata</taxon>
        <taxon>Salamandroidea</taxon>
        <taxon>Salamandridae</taxon>
        <taxon>Pleurodelinae</taxon>
        <taxon>Pleurodeles</taxon>
    </lineage>
</organism>
<evidence type="ECO:0000256" key="1">
    <source>
        <dbReference type="SAM" id="MobiDB-lite"/>
    </source>
</evidence>
<sequence>MHRSPRPSVTFTGDLYSAQRDDPGPSIHYLEQARTGKLRPEEAAALESSICLEEVISAIARLEASRSTGPDGFSAAFYKAFCSSLAPILTRLFNNIRVPGDLLPYMLDMAIVVIPKPGKDPEECGSYMPIYLFH</sequence>
<keyword evidence="3" id="KW-1185">Reference proteome</keyword>
<dbReference type="EMBL" id="JANPWB010000012">
    <property type="protein sequence ID" value="KAJ1113070.1"/>
    <property type="molecule type" value="Genomic_DNA"/>
</dbReference>
<gene>
    <name evidence="2" type="ORF">NDU88_001329</name>
</gene>
<dbReference type="PANTHER" id="PTHR19446">
    <property type="entry name" value="REVERSE TRANSCRIPTASES"/>
    <property type="match status" value="1"/>
</dbReference>
<evidence type="ECO:0000313" key="3">
    <source>
        <dbReference type="Proteomes" id="UP001066276"/>
    </source>
</evidence>
<name>A0AAV7NAG2_PLEWA</name>
<proteinExistence type="predicted"/>
<dbReference type="Proteomes" id="UP001066276">
    <property type="component" value="Chromosome 8"/>
</dbReference>
<dbReference type="AlphaFoldDB" id="A0AAV7NAG2"/>